<keyword evidence="4 10" id="KW-0547">Nucleotide-binding</keyword>
<evidence type="ECO:0000259" key="11">
    <source>
        <dbReference type="Pfam" id="PF01619"/>
    </source>
</evidence>
<evidence type="ECO:0000256" key="4">
    <source>
        <dbReference type="ARBA" id="ARBA00022741"/>
    </source>
</evidence>
<dbReference type="InterPro" id="IPR002872">
    <property type="entry name" value="Proline_DH_dom"/>
</dbReference>
<feature type="binding site" evidence="10">
    <location>
        <position position="153"/>
    </location>
    <ligand>
        <name>FAD</name>
        <dbReference type="ChEBI" id="CHEBI:57692"/>
    </ligand>
</feature>
<dbReference type="Pfam" id="PF01619">
    <property type="entry name" value="Pro_dh"/>
    <property type="match status" value="1"/>
</dbReference>
<evidence type="ECO:0000256" key="3">
    <source>
        <dbReference type="ARBA" id="ARBA00022630"/>
    </source>
</evidence>
<gene>
    <name evidence="12" type="ORF">SAMN05444280_10359</name>
</gene>
<keyword evidence="6" id="KW-0560">Oxidoreductase</keyword>
<evidence type="ECO:0000256" key="6">
    <source>
        <dbReference type="ARBA" id="ARBA00023002"/>
    </source>
</evidence>
<dbReference type="Proteomes" id="UP000184050">
    <property type="component" value="Unassembled WGS sequence"/>
</dbReference>
<dbReference type="InterPro" id="IPR015659">
    <property type="entry name" value="Proline_oxidase"/>
</dbReference>
<feature type="binding site" evidence="10">
    <location>
        <position position="124"/>
    </location>
    <ligand>
        <name>FAD</name>
        <dbReference type="ChEBI" id="CHEBI:57692"/>
    </ligand>
</feature>
<evidence type="ECO:0000313" key="12">
    <source>
        <dbReference type="EMBL" id="SHI53178.1"/>
    </source>
</evidence>
<organism evidence="12 13">
    <name type="scientific">Tangfeifania diversioriginum</name>
    <dbReference type="NCBI Taxonomy" id="1168035"/>
    <lineage>
        <taxon>Bacteria</taxon>
        <taxon>Pseudomonadati</taxon>
        <taxon>Bacteroidota</taxon>
        <taxon>Bacteroidia</taxon>
        <taxon>Marinilabiliales</taxon>
        <taxon>Prolixibacteraceae</taxon>
        <taxon>Tangfeifania</taxon>
    </lineage>
</organism>
<evidence type="ECO:0000256" key="5">
    <source>
        <dbReference type="ARBA" id="ARBA00022827"/>
    </source>
</evidence>
<keyword evidence="5 10" id="KW-0274">FAD</keyword>
<dbReference type="Gene3D" id="3.20.20.220">
    <property type="match status" value="1"/>
</dbReference>
<dbReference type="STRING" id="1168035.SAMN05444280_10359"/>
<accession>A0A1M6BXG4</accession>
<feature type="binding site" evidence="9">
    <location>
        <position position="283"/>
    </location>
    <ligand>
        <name>substrate</name>
    </ligand>
</feature>
<dbReference type="AlphaFoldDB" id="A0A1M6BXG4"/>
<keyword evidence="3" id="KW-0285">Flavoprotein</keyword>
<evidence type="ECO:0000256" key="10">
    <source>
        <dbReference type="PIRSR" id="PIRSR000196-2"/>
    </source>
</evidence>
<dbReference type="GO" id="GO:0004657">
    <property type="term" value="F:proline dehydrogenase activity"/>
    <property type="evidence" value="ECO:0007669"/>
    <property type="project" value="UniProtKB-EC"/>
</dbReference>
<sequence length="303" mass="35626">MLNKLIANVLPYMPEKLVWVFSKRYIAGETIEEGILGSKLLNQQSIDVTVDLLGEFIQTMDEALDNKNKYLEIIERFTSEKITGHFSLKPTMFGLLIDKETCYKHIREIVELASKKGTFVRIDMENSQCVDLELELFRKLYPEFPAHVGLVVQAYLRRTLNDLKELNKLNSAEYPMNFRLCKGIYIEPEKIAYKNFSEVQQHFLEDLEFMIQNKMYAAIATHDKFLVDKSLEMIEKHNVDKSMYEFQMLYGVTPDLRQSIIDQGHRMRVYVPFGKQWFNYCTRRLKENPKIAQHIIKALFVRG</sequence>
<evidence type="ECO:0000256" key="2">
    <source>
        <dbReference type="ARBA" id="ARBA00012695"/>
    </source>
</evidence>
<keyword evidence="7" id="KW-0642">Proline metabolism</keyword>
<protein>
    <recommendedName>
        <fullName evidence="2">proline dehydrogenase</fullName>
        <ecNumber evidence="2">1.5.5.2</ecNumber>
    </recommendedName>
</protein>
<dbReference type="EMBL" id="FQZE01000003">
    <property type="protein sequence ID" value="SHI53178.1"/>
    <property type="molecule type" value="Genomic_DNA"/>
</dbReference>
<dbReference type="InterPro" id="IPR008219">
    <property type="entry name" value="PRODH_bac_arc"/>
</dbReference>
<dbReference type="SUPFAM" id="SSF51730">
    <property type="entry name" value="FAD-linked oxidoreductase"/>
    <property type="match status" value="1"/>
</dbReference>
<dbReference type="PANTHER" id="PTHR13914">
    <property type="entry name" value="PROLINE OXIDASE"/>
    <property type="match status" value="1"/>
</dbReference>
<reference evidence="12 13" key="1">
    <citation type="submission" date="2016-11" db="EMBL/GenBank/DDBJ databases">
        <authorList>
            <person name="Jaros S."/>
            <person name="Januszkiewicz K."/>
            <person name="Wedrychowicz H."/>
        </authorList>
    </citation>
    <scope>NUCLEOTIDE SEQUENCE [LARGE SCALE GENOMIC DNA]</scope>
    <source>
        <strain evidence="12 13">DSM 27063</strain>
    </source>
</reference>
<dbReference type="PANTHER" id="PTHR13914:SF0">
    <property type="entry name" value="PROLINE DEHYDROGENASE 1, MITOCHONDRIAL"/>
    <property type="match status" value="1"/>
</dbReference>
<comment type="cofactor">
    <cofactor evidence="10">
        <name>FAD</name>
        <dbReference type="ChEBI" id="CHEBI:57692"/>
    </cofactor>
    <text evidence="10">Binds 1 FAD per subunit.</text>
</comment>
<dbReference type="GO" id="GO:0000166">
    <property type="term" value="F:nucleotide binding"/>
    <property type="evidence" value="ECO:0007669"/>
    <property type="project" value="UniProtKB-KW"/>
</dbReference>
<evidence type="ECO:0000256" key="1">
    <source>
        <dbReference type="ARBA" id="ARBA00004739"/>
    </source>
</evidence>
<evidence type="ECO:0000256" key="9">
    <source>
        <dbReference type="PIRSR" id="PIRSR000196-1"/>
    </source>
</evidence>
<evidence type="ECO:0000256" key="7">
    <source>
        <dbReference type="ARBA" id="ARBA00023062"/>
    </source>
</evidence>
<dbReference type="GO" id="GO:0010133">
    <property type="term" value="P:L-proline catabolic process to L-glutamate"/>
    <property type="evidence" value="ECO:0007669"/>
    <property type="project" value="UniProtKB-UniPathway"/>
</dbReference>
<feature type="domain" description="Proline dehydrogenase" evidence="11">
    <location>
        <begin position="41"/>
        <end position="292"/>
    </location>
</feature>
<comment type="pathway">
    <text evidence="1">Amino-acid degradation; L-proline degradation into L-glutamate; L-glutamate from L-proline: step 1/2.</text>
</comment>
<dbReference type="OrthoDB" id="9773461at2"/>
<evidence type="ECO:0000256" key="8">
    <source>
        <dbReference type="ARBA" id="ARBA00048779"/>
    </source>
</evidence>
<proteinExistence type="predicted"/>
<dbReference type="PIRSF" id="PIRSF000196">
    <property type="entry name" value="Pro_dehydrog"/>
    <property type="match status" value="1"/>
</dbReference>
<dbReference type="UniPathway" id="UPA00261">
    <property type="reaction ID" value="UER00373"/>
</dbReference>
<comment type="catalytic activity">
    <reaction evidence="8">
        <text>L-proline + a quinone = (S)-1-pyrroline-5-carboxylate + a quinol + H(+)</text>
        <dbReference type="Rhea" id="RHEA:23784"/>
        <dbReference type="ChEBI" id="CHEBI:15378"/>
        <dbReference type="ChEBI" id="CHEBI:17388"/>
        <dbReference type="ChEBI" id="CHEBI:24646"/>
        <dbReference type="ChEBI" id="CHEBI:60039"/>
        <dbReference type="ChEBI" id="CHEBI:132124"/>
        <dbReference type="EC" id="1.5.5.2"/>
    </reaction>
</comment>
<dbReference type="RefSeq" id="WP_073165171.1">
    <property type="nucleotide sequence ID" value="NZ_FQZE01000003.1"/>
</dbReference>
<name>A0A1M6BXG4_9BACT</name>
<feature type="binding site" evidence="10">
    <location>
        <begin position="221"/>
        <end position="222"/>
    </location>
    <ligand>
        <name>FAD</name>
        <dbReference type="ChEBI" id="CHEBI:57692"/>
    </ligand>
</feature>
<feature type="binding site" evidence="9">
    <location>
        <position position="284"/>
    </location>
    <ligand>
        <name>substrate</name>
    </ligand>
</feature>
<dbReference type="InterPro" id="IPR029041">
    <property type="entry name" value="FAD-linked_oxidoreductase-like"/>
</dbReference>
<evidence type="ECO:0000313" key="13">
    <source>
        <dbReference type="Proteomes" id="UP000184050"/>
    </source>
</evidence>
<keyword evidence="13" id="KW-1185">Reference proteome</keyword>
<dbReference type="EC" id="1.5.5.2" evidence="2"/>
<feature type="binding site" evidence="9">
    <location>
        <position position="89"/>
    </location>
    <ligand>
        <name>substrate</name>
    </ligand>
</feature>